<dbReference type="Proteomes" id="UP001153331">
    <property type="component" value="Unassembled WGS sequence"/>
</dbReference>
<keyword evidence="2" id="KW-1185">Reference proteome</keyword>
<evidence type="ECO:0000313" key="1">
    <source>
        <dbReference type="EMBL" id="KAJ8114338.1"/>
    </source>
</evidence>
<dbReference type="EMBL" id="JAPHNI010000200">
    <property type="protein sequence ID" value="KAJ8114338.1"/>
    <property type="molecule type" value="Genomic_DNA"/>
</dbReference>
<evidence type="ECO:0000313" key="2">
    <source>
        <dbReference type="Proteomes" id="UP001153331"/>
    </source>
</evidence>
<name>A0ACC2IGQ5_9PLEO</name>
<comment type="caution">
    <text evidence="1">The sequence shown here is derived from an EMBL/GenBank/DDBJ whole genome shotgun (WGS) entry which is preliminary data.</text>
</comment>
<gene>
    <name evidence="1" type="ORF">OPT61_g3760</name>
</gene>
<reference evidence="1" key="1">
    <citation type="submission" date="2022-11" db="EMBL/GenBank/DDBJ databases">
        <title>Genome Sequence of Boeremia exigua.</title>
        <authorList>
            <person name="Buettner E."/>
        </authorList>
    </citation>
    <scope>NUCLEOTIDE SEQUENCE</scope>
    <source>
        <strain evidence="1">CU02</strain>
    </source>
</reference>
<accession>A0ACC2IGQ5</accession>
<protein>
    <submittedName>
        <fullName evidence="1">Uncharacterized protein</fullName>
    </submittedName>
</protein>
<proteinExistence type="predicted"/>
<sequence>MSHTALFVIDIQNSLACDPSTQIPHASRILSAGTSLLARTRGAIDSARARDEPTPVEVVVVQHEEGPEKGALQRGSQAWGVAFPPRENDPDERLVAKDVRDTFHANPRLADELRERGVRTVVAFGIQSECCVLSTCLGALEAGFEVVLLKGAHSTYDGNDKAAREIEREVEERVVNAGARVVDWKAWKP</sequence>
<organism evidence="1 2">
    <name type="scientific">Boeremia exigua</name>
    <dbReference type="NCBI Taxonomy" id="749465"/>
    <lineage>
        <taxon>Eukaryota</taxon>
        <taxon>Fungi</taxon>
        <taxon>Dikarya</taxon>
        <taxon>Ascomycota</taxon>
        <taxon>Pezizomycotina</taxon>
        <taxon>Dothideomycetes</taxon>
        <taxon>Pleosporomycetidae</taxon>
        <taxon>Pleosporales</taxon>
        <taxon>Pleosporineae</taxon>
        <taxon>Didymellaceae</taxon>
        <taxon>Boeremia</taxon>
    </lineage>
</organism>